<evidence type="ECO:0000256" key="2">
    <source>
        <dbReference type="ARBA" id="ARBA00022741"/>
    </source>
</evidence>
<dbReference type="GO" id="GO:0005524">
    <property type="term" value="F:ATP binding"/>
    <property type="evidence" value="ECO:0007669"/>
    <property type="project" value="UniProtKB-KW"/>
</dbReference>
<dbReference type="InterPro" id="IPR027417">
    <property type="entry name" value="P-loop_NTPase"/>
</dbReference>
<evidence type="ECO:0000259" key="5">
    <source>
        <dbReference type="PROSITE" id="PS50893"/>
    </source>
</evidence>
<dbReference type="InterPro" id="IPR050611">
    <property type="entry name" value="ABCF"/>
</dbReference>
<comment type="caution">
    <text evidence="6">The sequence shown here is derived from an EMBL/GenBank/DDBJ whole genome shotgun (WGS) entry which is preliminary data.</text>
</comment>
<keyword evidence="3 6" id="KW-0067">ATP-binding</keyword>
<dbReference type="SUPFAM" id="SSF52540">
    <property type="entry name" value="P-loop containing nucleoside triphosphate hydrolases"/>
    <property type="match status" value="2"/>
</dbReference>
<organism evidence="6 7">
    <name type="scientific">Archangium gephyra</name>
    <dbReference type="NCBI Taxonomy" id="48"/>
    <lineage>
        <taxon>Bacteria</taxon>
        <taxon>Pseudomonadati</taxon>
        <taxon>Myxococcota</taxon>
        <taxon>Myxococcia</taxon>
        <taxon>Myxococcales</taxon>
        <taxon>Cystobacterineae</taxon>
        <taxon>Archangiaceae</taxon>
        <taxon>Archangium</taxon>
    </lineage>
</organism>
<feature type="compositionally biased region" description="Basic and acidic residues" evidence="4">
    <location>
        <begin position="242"/>
        <end position="251"/>
    </location>
</feature>
<dbReference type="SMART" id="SM00382">
    <property type="entry name" value="AAA"/>
    <property type="match status" value="2"/>
</dbReference>
<feature type="domain" description="ABC transporter" evidence="5">
    <location>
        <begin position="4"/>
        <end position="210"/>
    </location>
</feature>
<dbReference type="Proteomes" id="UP000249061">
    <property type="component" value="Unassembled WGS sequence"/>
</dbReference>
<sequence>MSSIRAHEVGFAYDASSSLFEDVSFHLTSGWTGLVGANGAGKTTLLRLITGELQPTAGQLKREPKDARVVVCEQRVELASDALTSFAWAGDGLARRLHGRLRLEPTQLDRWPTLSPGERKRWQLGAALWSEPDVLLLDEPTNHLDADGRRLLVDTLGGFGGVGVVVSHDRALLDALTQATLRVHGGTARLWNAPFTQAHAAWSLEARQLRDAQLETRRALQKERRRLDDKRRTLEASSRQRNTGERMRSRYDSDARTLMSGGRAEMAEKMHAASLRRTARKADALSDELAAIVVRDDPGQQLFIDWEPCPRSVVLTLDEAALEHANDVTQLALGRDEHVWVRGRNGAGKTTLLHRVREASTLPPERVLWLPQELSLDETLEDLEAVKQLPPDERGRVFQLVHALGVEPEKLLATRAPSPGEGRKLRLAAGLAQQAWLTVLDEPTNHLDLPAIERLQAALTAYPGALLLVTHDEALGEAVTSKQLLLG</sequence>
<dbReference type="CDD" id="cd03221">
    <property type="entry name" value="ABCF_EF-3"/>
    <property type="match status" value="1"/>
</dbReference>
<dbReference type="PANTHER" id="PTHR19211:SF14">
    <property type="entry name" value="ATP-BINDING CASSETTE SUB-FAMILY F MEMBER 1"/>
    <property type="match status" value="1"/>
</dbReference>
<protein>
    <submittedName>
        <fullName evidence="6">ABC transporter ATP-binding protein</fullName>
    </submittedName>
</protein>
<dbReference type="Pfam" id="PF00005">
    <property type="entry name" value="ABC_tran"/>
    <property type="match status" value="2"/>
</dbReference>
<name>A0A2W5UZ23_9BACT</name>
<gene>
    <name evidence="6" type="ORF">DI536_24330</name>
</gene>
<accession>A0A2W5UZ23</accession>
<dbReference type="EMBL" id="QFQP01000024">
    <property type="protein sequence ID" value="PZR08634.1"/>
    <property type="molecule type" value="Genomic_DNA"/>
</dbReference>
<evidence type="ECO:0000256" key="1">
    <source>
        <dbReference type="ARBA" id="ARBA00022737"/>
    </source>
</evidence>
<dbReference type="Gene3D" id="3.40.50.300">
    <property type="entry name" value="P-loop containing nucleotide triphosphate hydrolases"/>
    <property type="match status" value="3"/>
</dbReference>
<dbReference type="GO" id="GO:0016887">
    <property type="term" value="F:ATP hydrolysis activity"/>
    <property type="evidence" value="ECO:0007669"/>
    <property type="project" value="InterPro"/>
</dbReference>
<evidence type="ECO:0000313" key="7">
    <source>
        <dbReference type="Proteomes" id="UP000249061"/>
    </source>
</evidence>
<keyword evidence="1" id="KW-0677">Repeat</keyword>
<evidence type="ECO:0000313" key="6">
    <source>
        <dbReference type="EMBL" id="PZR08634.1"/>
    </source>
</evidence>
<reference evidence="6 7" key="1">
    <citation type="submission" date="2017-08" db="EMBL/GenBank/DDBJ databases">
        <title>Infants hospitalized years apart are colonized by the same room-sourced microbial strains.</title>
        <authorList>
            <person name="Brooks B."/>
            <person name="Olm M.R."/>
            <person name="Firek B.A."/>
            <person name="Baker R."/>
            <person name="Thomas B.C."/>
            <person name="Morowitz M.J."/>
            <person name="Banfield J.F."/>
        </authorList>
    </citation>
    <scope>NUCLEOTIDE SEQUENCE [LARGE SCALE GENOMIC DNA]</scope>
    <source>
        <strain evidence="6">S2_003_000_R2_14</strain>
    </source>
</reference>
<feature type="compositionally biased region" description="Basic and acidic residues" evidence="4">
    <location>
        <begin position="221"/>
        <end position="234"/>
    </location>
</feature>
<dbReference type="InterPro" id="IPR003439">
    <property type="entry name" value="ABC_transporter-like_ATP-bd"/>
</dbReference>
<dbReference type="PANTHER" id="PTHR19211">
    <property type="entry name" value="ATP-BINDING TRANSPORT PROTEIN-RELATED"/>
    <property type="match status" value="1"/>
</dbReference>
<dbReference type="AlphaFoldDB" id="A0A2W5UZ23"/>
<feature type="region of interest" description="Disordered" evidence="4">
    <location>
        <begin position="221"/>
        <end position="251"/>
    </location>
</feature>
<dbReference type="PROSITE" id="PS50893">
    <property type="entry name" value="ABC_TRANSPORTER_2"/>
    <property type="match status" value="1"/>
</dbReference>
<evidence type="ECO:0000256" key="4">
    <source>
        <dbReference type="SAM" id="MobiDB-lite"/>
    </source>
</evidence>
<keyword evidence="2" id="KW-0547">Nucleotide-binding</keyword>
<proteinExistence type="predicted"/>
<dbReference type="InterPro" id="IPR003593">
    <property type="entry name" value="AAA+_ATPase"/>
</dbReference>
<evidence type="ECO:0000256" key="3">
    <source>
        <dbReference type="ARBA" id="ARBA00022840"/>
    </source>
</evidence>